<evidence type="ECO:0000256" key="1">
    <source>
        <dbReference type="ARBA" id="ARBA00006620"/>
    </source>
</evidence>
<keyword evidence="5" id="KW-0378">Hydrolase</keyword>
<keyword evidence="3" id="KW-0540">Nuclease</keyword>
<keyword evidence="9" id="KW-1185">Reference proteome</keyword>
<dbReference type="Proteomes" id="UP001055057">
    <property type="component" value="Unassembled WGS sequence"/>
</dbReference>
<name>A0ABQ4U2U8_9HYPH</name>
<organism evidence="8 9">
    <name type="scientific">Methylobacterium trifolii</name>
    <dbReference type="NCBI Taxonomy" id="1003092"/>
    <lineage>
        <taxon>Bacteria</taxon>
        <taxon>Pseudomonadati</taxon>
        <taxon>Pseudomonadota</taxon>
        <taxon>Alphaproteobacteria</taxon>
        <taxon>Hyphomicrobiales</taxon>
        <taxon>Methylobacteriaceae</taxon>
        <taxon>Methylobacterium</taxon>
    </lineage>
</organism>
<evidence type="ECO:0000256" key="4">
    <source>
        <dbReference type="ARBA" id="ARBA00022759"/>
    </source>
</evidence>
<keyword evidence="2" id="KW-1277">Toxin-antitoxin system</keyword>
<accession>A0ABQ4U2U8</accession>
<dbReference type="Pfam" id="PF07927">
    <property type="entry name" value="HicA_toxin"/>
    <property type="match status" value="1"/>
</dbReference>
<keyword evidence="6" id="KW-0694">RNA-binding</keyword>
<dbReference type="RefSeq" id="WP_238182693.1">
    <property type="nucleotide sequence ID" value="NZ_BPRB01000119.1"/>
</dbReference>
<dbReference type="SUPFAM" id="SSF54786">
    <property type="entry name" value="YcfA/nrd intein domain"/>
    <property type="match status" value="1"/>
</dbReference>
<proteinExistence type="inferred from homology"/>
<gene>
    <name evidence="8" type="ORF">MPOCJGCO_2265</name>
</gene>
<reference evidence="8" key="1">
    <citation type="journal article" date="2021" name="Front. Microbiol.">
        <title>Comprehensive Comparative Genomics and Phenotyping of Methylobacterium Species.</title>
        <authorList>
            <person name="Alessa O."/>
            <person name="Ogura Y."/>
            <person name="Fujitani Y."/>
            <person name="Takami H."/>
            <person name="Hayashi T."/>
            <person name="Sahin N."/>
            <person name="Tani A."/>
        </authorList>
    </citation>
    <scope>NUCLEOTIDE SEQUENCE</scope>
    <source>
        <strain evidence="8">DSM 23632</strain>
    </source>
</reference>
<dbReference type="Gene3D" id="3.30.920.30">
    <property type="entry name" value="Hypothetical protein"/>
    <property type="match status" value="1"/>
</dbReference>
<evidence type="ECO:0000313" key="8">
    <source>
        <dbReference type="EMBL" id="GJE60155.1"/>
    </source>
</evidence>
<evidence type="ECO:0000256" key="5">
    <source>
        <dbReference type="ARBA" id="ARBA00022801"/>
    </source>
</evidence>
<protein>
    <recommendedName>
        <fullName evidence="10">Type II toxin-antitoxin system HicA family toxin</fullName>
    </recommendedName>
</protein>
<reference evidence="8" key="2">
    <citation type="submission" date="2021-08" db="EMBL/GenBank/DDBJ databases">
        <authorList>
            <person name="Tani A."/>
            <person name="Ola A."/>
            <person name="Ogura Y."/>
            <person name="Katsura K."/>
            <person name="Hayashi T."/>
        </authorList>
    </citation>
    <scope>NUCLEOTIDE SEQUENCE</scope>
    <source>
        <strain evidence="8">DSM 23632</strain>
    </source>
</reference>
<comment type="caution">
    <text evidence="8">The sequence shown here is derived from an EMBL/GenBank/DDBJ whole genome shotgun (WGS) entry which is preliminary data.</text>
</comment>
<evidence type="ECO:0000313" key="9">
    <source>
        <dbReference type="Proteomes" id="UP001055057"/>
    </source>
</evidence>
<evidence type="ECO:0000256" key="6">
    <source>
        <dbReference type="ARBA" id="ARBA00022884"/>
    </source>
</evidence>
<evidence type="ECO:0000256" key="2">
    <source>
        <dbReference type="ARBA" id="ARBA00022649"/>
    </source>
</evidence>
<keyword evidence="4" id="KW-0255">Endonuclease</keyword>
<evidence type="ECO:0008006" key="10">
    <source>
        <dbReference type="Google" id="ProtNLM"/>
    </source>
</evidence>
<dbReference type="EMBL" id="BPRB01000119">
    <property type="protein sequence ID" value="GJE60155.1"/>
    <property type="molecule type" value="Genomic_DNA"/>
</dbReference>
<dbReference type="InterPro" id="IPR038570">
    <property type="entry name" value="HicA_sf"/>
</dbReference>
<evidence type="ECO:0000256" key="3">
    <source>
        <dbReference type="ARBA" id="ARBA00022722"/>
    </source>
</evidence>
<keyword evidence="7" id="KW-0346">Stress response</keyword>
<comment type="similarity">
    <text evidence="1">Belongs to the HicA mRNA interferase family.</text>
</comment>
<sequence>MNANELRKLLASKGCTFENHKGGSGHLTVRRGDRVSQIPMHGSRKELGTGLVNRILKQLGVKP</sequence>
<dbReference type="InterPro" id="IPR012933">
    <property type="entry name" value="HicA_mRNA_interferase"/>
</dbReference>
<evidence type="ECO:0000256" key="7">
    <source>
        <dbReference type="ARBA" id="ARBA00023016"/>
    </source>
</evidence>